<sequence>MARGGRKFSMAKDDCDQSNHEDIEDILYNFSATYMLHVDLRPSNIVRAPADTQACKVHKCVHQWNIIDFAWSTIDGPGDKSKRVLICRLQQAQWRNRYCPV</sequence>
<dbReference type="OrthoDB" id="3182995at2759"/>
<protein>
    <recommendedName>
        <fullName evidence="3">Protein kinase domain-containing protein</fullName>
    </recommendedName>
</protein>
<proteinExistence type="predicted"/>
<evidence type="ECO:0000313" key="1">
    <source>
        <dbReference type="EMBL" id="KZT63533.1"/>
    </source>
</evidence>
<dbReference type="AlphaFoldDB" id="A0A165KSP6"/>
<name>A0A165KSP6_9APHY</name>
<evidence type="ECO:0000313" key="2">
    <source>
        <dbReference type="Proteomes" id="UP000076727"/>
    </source>
</evidence>
<gene>
    <name evidence="1" type="ORF">DAEQUDRAFT_770526</name>
</gene>
<evidence type="ECO:0008006" key="3">
    <source>
        <dbReference type="Google" id="ProtNLM"/>
    </source>
</evidence>
<keyword evidence="2" id="KW-1185">Reference proteome</keyword>
<dbReference type="Proteomes" id="UP000076727">
    <property type="component" value="Unassembled WGS sequence"/>
</dbReference>
<reference evidence="1 2" key="1">
    <citation type="journal article" date="2016" name="Mol. Biol. Evol.">
        <title>Comparative Genomics of Early-Diverging Mushroom-Forming Fungi Provides Insights into the Origins of Lignocellulose Decay Capabilities.</title>
        <authorList>
            <person name="Nagy L.G."/>
            <person name="Riley R."/>
            <person name="Tritt A."/>
            <person name="Adam C."/>
            <person name="Daum C."/>
            <person name="Floudas D."/>
            <person name="Sun H."/>
            <person name="Yadav J.S."/>
            <person name="Pangilinan J."/>
            <person name="Larsson K.H."/>
            <person name="Matsuura K."/>
            <person name="Barry K."/>
            <person name="Labutti K."/>
            <person name="Kuo R."/>
            <person name="Ohm R.A."/>
            <person name="Bhattacharya S.S."/>
            <person name="Shirouzu T."/>
            <person name="Yoshinaga Y."/>
            <person name="Martin F.M."/>
            <person name="Grigoriev I.V."/>
            <person name="Hibbett D.S."/>
        </authorList>
    </citation>
    <scope>NUCLEOTIDE SEQUENCE [LARGE SCALE GENOMIC DNA]</scope>
    <source>
        <strain evidence="1 2">L-15889</strain>
    </source>
</reference>
<accession>A0A165KSP6</accession>
<dbReference type="EMBL" id="KV429175">
    <property type="protein sequence ID" value="KZT63533.1"/>
    <property type="molecule type" value="Genomic_DNA"/>
</dbReference>
<organism evidence="1 2">
    <name type="scientific">Daedalea quercina L-15889</name>
    <dbReference type="NCBI Taxonomy" id="1314783"/>
    <lineage>
        <taxon>Eukaryota</taxon>
        <taxon>Fungi</taxon>
        <taxon>Dikarya</taxon>
        <taxon>Basidiomycota</taxon>
        <taxon>Agaricomycotina</taxon>
        <taxon>Agaricomycetes</taxon>
        <taxon>Polyporales</taxon>
        <taxon>Fomitopsis</taxon>
    </lineage>
</organism>